<evidence type="ECO:0000256" key="1">
    <source>
        <dbReference type="SAM" id="MobiDB-lite"/>
    </source>
</evidence>
<feature type="compositionally biased region" description="Polar residues" evidence="1">
    <location>
        <begin position="1"/>
        <end position="15"/>
    </location>
</feature>
<evidence type="ECO:0000313" key="2">
    <source>
        <dbReference type="EMBL" id="CAL4168432.1"/>
    </source>
</evidence>
<accession>A0AAV2S685</accession>
<comment type="caution">
    <text evidence="2">The sequence shown here is derived from an EMBL/GenBank/DDBJ whole genome shotgun (WGS) entry which is preliminary data.</text>
</comment>
<proteinExistence type="predicted"/>
<feature type="compositionally biased region" description="Low complexity" evidence="1">
    <location>
        <begin position="16"/>
        <end position="26"/>
    </location>
</feature>
<protein>
    <submittedName>
        <fullName evidence="2">Uncharacterized protein</fullName>
    </submittedName>
</protein>
<sequence>MSSNSTVSIGSWGSYNTSSVSSNKTISSNSTMGIGSWGSSYNTMVVVLSTSMDWDWVGHCDWLCIWHLHWYSNWLGNGSWHLDFLDLRLGVLDDGT</sequence>
<dbReference type="EMBL" id="CAXKWB010049349">
    <property type="protein sequence ID" value="CAL4168432.1"/>
    <property type="molecule type" value="Genomic_DNA"/>
</dbReference>
<dbReference type="Proteomes" id="UP001497623">
    <property type="component" value="Unassembled WGS sequence"/>
</dbReference>
<feature type="non-terminal residue" evidence="2">
    <location>
        <position position="96"/>
    </location>
</feature>
<feature type="region of interest" description="Disordered" evidence="1">
    <location>
        <begin position="1"/>
        <end position="26"/>
    </location>
</feature>
<organism evidence="2 3">
    <name type="scientific">Meganyctiphanes norvegica</name>
    <name type="common">Northern krill</name>
    <name type="synonym">Thysanopoda norvegica</name>
    <dbReference type="NCBI Taxonomy" id="48144"/>
    <lineage>
        <taxon>Eukaryota</taxon>
        <taxon>Metazoa</taxon>
        <taxon>Ecdysozoa</taxon>
        <taxon>Arthropoda</taxon>
        <taxon>Crustacea</taxon>
        <taxon>Multicrustacea</taxon>
        <taxon>Malacostraca</taxon>
        <taxon>Eumalacostraca</taxon>
        <taxon>Eucarida</taxon>
        <taxon>Euphausiacea</taxon>
        <taxon>Euphausiidae</taxon>
        <taxon>Meganyctiphanes</taxon>
    </lineage>
</organism>
<gene>
    <name evidence="2" type="ORF">MNOR_LOCUS33695</name>
</gene>
<name>A0AAV2S685_MEGNR</name>
<reference evidence="2 3" key="1">
    <citation type="submission" date="2024-05" db="EMBL/GenBank/DDBJ databases">
        <authorList>
            <person name="Wallberg A."/>
        </authorList>
    </citation>
    <scope>NUCLEOTIDE SEQUENCE [LARGE SCALE GENOMIC DNA]</scope>
</reference>
<dbReference type="AlphaFoldDB" id="A0AAV2S685"/>
<evidence type="ECO:0000313" key="3">
    <source>
        <dbReference type="Proteomes" id="UP001497623"/>
    </source>
</evidence>
<keyword evidence="3" id="KW-1185">Reference proteome</keyword>